<keyword evidence="3" id="KW-1185">Reference proteome</keyword>
<reference evidence="2 3" key="1">
    <citation type="journal article" date="2004" name="Nucleic Acids Res.">
        <title>Genome sequence of Symbiobacterium thermophilum, an uncultivable bacterium that depends on microbial commensalism.</title>
        <authorList>
            <person name="Ueda K."/>
            <person name="Yamashita A."/>
            <person name="Ishikawa J."/>
            <person name="Shimada M."/>
            <person name="Watsuji T."/>
            <person name="Morimura K."/>
            <person name="Ikeda H."/>
            <person name="Hattori M."/>
            <person name="Beppu T."/>
        </authorList>
    </citation>
    <scope>NUCLEOTIDE SEQUENCE [LARGE SCALE GENOMIC DNA]</scope>
    <source>
        <strain evidence="3">T / IAM 14863</strain>
    </source>
</reference>
<accession>Q67LT8</accession>
<dbReference type="EMBL" id="AP006840">
    <property type="protein sequence ID" value="BAD41358.1"/>
    <property type="molecule type" value="Genomic_DNA"/>
</dbReference>
<dbReference type="HOGENOM" id="CLU_2398518_0_0_9"/>
<dbReference type="Proteomes" id="UP000000417">
    <property type="component" value="Chromosome"/>
</dbReference>
<gene>
    <name evidence="2" type="ordered locus">STH2373</name>
</gene>
<organism evidence="2 3">
    <name type="scientific">Symbiobacterium thermophilum (strain DSM 24528 / JCM 14929 / IAM 14863 / T)</name>
    <dbReference type="NCBI Taxonomy" id="292459"/>
    <lineage>
        <taxon>Bacteria</taxon>
        <taxon>Bacillati</taxon>
        <taxon>Bacillota</taxon>
        <taxon>Clostridia</taxon>
        <taxon>Eubacteriales</taxon>
        <taxon>Symbiobacteriaceae</taxon>
        <taxon>Symbiobacterium</taxon>
    </lineage>
</organism>
<dbReference type="STRING" id="292459.STH2373"/>
<dbReference type="KEGG" id="sth:STH2373"/>
<evidence type="ECO:0000313" key="2">
    <source>
        <dbReference type="EMBL" id="BAD41358.1"/>
    </source>
</evidence>
<feature type="region of interest" description="Disordered" evidence="1">
    <location>
        <begin position="1"/>
        <end position="93"/>
    </location>
</feature>
<dbReference type="AlphaFoldDB" id="Q67LT8"/>
<proteinExistence type="predicted"/>
<evidence type="ECO:0000313" key="3">
    <source>
        <dbReference type="Proteomes" id="UP000000417"/>
    </source>
</evidence>
<name>Q67LT8_SYMTH</name>
<sequence length="93" mass="9940">MPRREIGRDPGAWWRPRLRSRIPSRGPLPLRRGARSAPGSSGTSWTRAGPVRLPASGSMCGRRRSGKTSPGGGRPMVTSTMCSGRGPWAACGR</sequence>
<protein>
    <submittedName>
        <fullName evidence="2">Uncharacterized protein</fullName>
    </submittedName>
</protein>
<evidence type="ECO:0000256" key="1">
    <source>
        <dbReference type="SAM" id="MobiDB-lite"/>
    </source>
</evidence>